<dbReference type="InterPro" id="IPR013830">
    <property type="entry name" value="SGNH_hydro"/>
</dbReference>
<protein>
    <recommendedName>
        <fullName evidence="1">SGNH hydrolase-type esterase domain-containing protein</fullName>
    </recommendedName>
</protein>
<dbReference type="Gene3D" id="3.40.50.1110">
    <property type="entry name" value="SGNH hydrolase"/>
    <property type="match status" value="1"/>
</dbReference>
<gene>
    <name evidence="2" type="ORF">FD27_GL000460</name>
</gene>
<evidence type="ECO:0000313" key="3">
    <source>
        <dbReference type="Proteomes" id="UP000051445"/>
    </source>
</evidence>
<dbReference type="PANTHER" id="PTHR37834">
    <property type="entry name" value="GDSL-LIKE LIPASE/ACYLHYDROLASE DOMAIN PROTEIN (AFU_ORTHOLOGUE AFUA_2G00620)"/>
    <property type="match status" value="1"/>
</dbReference>
<dbReference type="GO" id="GO:0052689">
    <property type="term" value="F:carboxylic ester hydrolase activity"/>
    <property type="evidence" value="ECO:0007669"/>
    <property type="project" value="InterPro"/>
</dbReference>
<dbReference type="InterPro" id="IPR037461">
    <property type="entry name" value="CtCE2-like_dom"/>
</dbReference>
<dbReference type="EMBL" id="AZER01000014">
    <property type="protein sequence ID" value="KRL27720.1"/>
    <property type="molecule type" value="Genomic_DNA"/>
</dbReference>
<name>A0A0R1PGV9_9LACO</name>
<dbReference type="Pfam" id="PF13472">
    <property type="entry name" value="Lipase_GDSL_2"/>
    <property type="match status" value="1"/>
</dbReference>
<dbReference type="InterPro" id="IPR052762">
    <property type="entry name" value="PCW_deacetylase/CE"/>
</dbReference>
<proteinExistence type="predicted"/>
<dbReference type="SUPFAM" id="SSF52266">
    <property type="entry name" value="SGNH hydrolase"/>
    <property type="match status" value="1"/>
</dbReference>
<dbReference type="InterPro" id="IPR036514">
    <property type="entry name" value="SGNH_hydro_sf"/>
</dbReference>
<sequence>MFKGGATMHEFGPQELLDLQQTSGRWFIKVIHQQPLLYTTNLGSTLRFTSNQCTQLVVKVTNYHNSLGPSQMWAWRIDGRSWQRVTAINHRFTINCSPKQHLIEIITAGNSDLDQVWSGQEGFGVTDIIIDGGQLTSAPHKAMIDFIGDSITAGCWVTGKHAAFDYRPETNYVGIACDDLDTLGIRVAYSAGGVLRKATGGVPDARQYLSQLDAVSRWQPDHPDLVVINLGVNDRRYSIDQFTAAYDDLLNRVHHLFDNVPIVIMIPFKQSFASQIRSLAHQRALPIIETASWHPSYTDGLHPNQEDSIHCGHQLAKALRSFLK</sequence>
<dbReference type="PANTHER" id="PTHR37834:SF2">
    <property type="entry name" value="ESTERASE, SGNH HYDROLASE-TYPE"/>
    <property type="match status" value="1"/>
</dbReference>
<feature type="domain" description="SGNH hydrolase-type esterase" evidence="1">
    <location>
        <begin position="146"/>
        <end position="305"/>
    </location>
</feature>
<reference evidence="2 3" key="1">
    <citation type="journal article" date="2015" name="Genome Announc.">
        <title>Expanding the biotechnology potential of lactobacilli through comparative genomics of 213 strains and associated genera.</title>
        <authorList>
            <person name="Sun Z."/>
            <person name="Harris H.M."/>
            <person name="McCann A."/>
            <person name="Guo C."/>
            <person name="Argimon S."/>
            <person name="Zhang W."/>
            <person name="Yang X."/>
            <person name="Jeffery I.B."/>
            <person name="Cooney J.C."/>
            <person name="Kagawa T.F."/>
            <person name="Liu W."/>
            <person name="Song Y."/>
            <person name="Salvetti E."/>
            <person name="Wrobel A."/>
            <person name="Rasinkangas P."/>
            <person name="Parkhill J."/>
            <person name="Rea M.C."/>
            <person name="O'Sullivan O."/>
            <person name="Ritari J."/>
            <person name="Douillard F.P."/>
            <person name="Paul Ross R."/>
            <person name="Yang R."/>
            <person name="Briner A.E."/>
            <person name="Felis G.E."/>
            <person name="de Vos W.M."/>
            <person name="Barrangou R."/>
            <person name="Klaenhammer T.R."/>
            <person name="Caufield P.W."/>
            <person name="Cui Y."/>
            <person name="Zhang H."/>
            <person name="O'Toole P.W."/>
        </authorList>
    </citation>
    <scope>NUCLEOTIDE SEQUENCE [LARGE SCALE GENOMIC DNA]</scope>
    <source>
        <strain evidence="2 3">DSM 13145</strain>
    </source>
</reference>
<dbReference type="STRING" id="1423746.FD27_GL000460"/>
<dbReference type="Proteomes" id="UP000051445">
    <property type="component" value="Unassembled WGS sequence"/>
</dbReference>
<accession>A0A0R1PGV9</accession>
<organism evidence="2 3">
    <name type="scientific">Limosilactobacillus frumenti DSM 13145</name>
    <dbReference type="NCBI Taxonomy" id="1423746"/>
    <lineage>
        <taxon>Bacteria</taxon>
        <taxon>Bacillati</taxon>
        <taxon>Bacillota</taxon>
        <taxon>Bacilli</taxon>
        <taxon>Lactobacillales</taxon>
        <taxon>Lactobacillaceae</taxon>
        <taxon>Limosilactobacillus</taxon>
    </lineage>
</organism>
<evidence type="ECO:0000259" key="1">
    <source>
        <dbReference type="Pfam" id="PF13472"/>
    </source>
</evidence>
<evidence type="ECO:0000313" key="2">
    <source>
        <dbReference type="EMBL" id="KRL27720.1"/>
    </source>
</evidence>
<dbReference type="AlphaFoldDB" id="A0A0R1PGV9"/>
<keyword evidence="3" id="KW-1185">Reference proteome</keyword>
<dbReference type="PATRIC" id="fig|1423746.3.peg.468"/>
<comment type="caution">
    <text evidence="2">The sequence shown here is derived from an EMBL/GenBank/DDBJ whole genome shotgun (WGS) entry which is preliminary data.</text>
</comment>
<dbReference type="CDD" id="cd01831">
    <property type="entry name" value="Endoglucanase_E_like"/>
    <property type="match status" value="1"/>
</dbReference>